<reference evidence="4" key="1">
    <citation type="submission" date="2018-10" db="EMBL/GenBank/DDBJ databases">
        <title>Effector identification in a new, highly contiguous assembly of the strawberry crown rot pathogen Phytophthora cactorum.</title>
        <authorList>
            <person name="Armitage A.D."/>
            <person name="Nellist C.F."/>
            <person name="Bates H."/>
            <person name="Vickerstaff R.J."/>
            <person name="Harrison R.J."/>
        </authorList>
    </citation>
    <scope>NUCLEOTIDE SEQUENCE</scope>
    <source>
        <strain evidence="4">4032</strain>
        <strain evidence="5">4040</strain>
        <strain evidence="6">P415</strain>
    </source>
</reference>
<feature type="region of interest" description="Disordered" evidence="2">
    <location>
        <begin position="239"/>
        <end position="279"/>
    </location>
</feature>
<dbReference type="Proteomes" id="UP000697107">
    <property type="component" value="Unassembled WGS sequence"/>
</dbReference>
<accession>A0A8T1C025</accession>
<dbReference type="InterPro" id="IPR032567">
    <property type="entry name" value="RTL1-rel"/>
</dbReference>
<dbReference type="EMBL" id="RCMK01000476">
    <property type="protein sequence ID" value="KAG2926572.1"/>
    <property type="molecule type" value="Genomic_DNA"/>
</dbReference>
<dbReference type="PANTHER" id="PTHR15503:SF22">
    <property type="entry name" value="TRANSPOSON TY3-I GAG POLYPROTEIN"/>
    <property type="match status" value="1"/>
</dbReference>
<dbReference type="EMBL" id="RCMI01000460">
    <property type="protein sequence ID" value="KAG2909849.1"/>
    <property type="molecule type" value="Genomic_DNA"/>
</dbReference>
<evidence type="ECO:0000256" key="2">
    <source>
        <dbReference type="SAM" id="MobiDB-lite"/>
    </source>
</evidence>
<name>A0A8T1C025_9STRA</name>
<organism evidence="4 7">
    <name type="scientific">Phytophthora cactorum</name>
    <dbReference type="NCBI Taxonomy" id="29920"/>
    <lineage>
        <taxon>Eukaryota</taxon>
        <taxon>Sar</taxon>
        <taxon>Stramenopiles</taxon>
        <taxon>Oomycota</taxon>
        <taxon>Peronosporomycetes</taxon>
        <taxon>Peronosporales</taxon>
        <taxon>Peronosporaceae</taxon>
        <taxon>Phytophthora</taxon>
    </lineage>
</organism>
<proteinExistence type="predicted"/>
<dbReference type="Proteomes" id="UP000774804">
    <property type="component" value="Unassembled WGS sequence"/>
</dbReference>
<gene>
    <name evidence="4" type="ORF">PC115_g13115</name>
    <name evidence="5" type="ORF">PC117_g14837</name>
    <name evidence="6" type="ORF">PC118_g12663</name>
</gene>
<evidence type="ECO:0000259" key="3">
    <source>
        <dbReference type="Pfam" id="PF03732"/>
    </source>
</evidence>
<evidence type="ECO:0000313" key="6">
    <source>
        <dbReference type="EMBL" id="KAG2977802.1"/>
    </source>
</evidence>
<sequence length="389" mass="43752">MPSASIADAHAFSVQGVPAADTSMFQQLFAMMAQQNQTFQSAIQAQMQQTQMQMQQAQAQFEQLMLQQGGRHRKKEPPSYEGKIDEDLELWIFDTEEYYASNCAIMIADSSDFAAMVSRNLGTTVLNRYRTFSAPCETEGRHKTWSLFKHHLRAPFRPRDFEYNLRECLFELKQSGTIHDYVSKFQDLLSQTEIPISELEKRFYFQHGLRTETSVKIKEESPVTLAAAVEQATNFEFAHFDGKAPKNSKPRKDARHDNAAKSTSNSKKGKATNKAAKAKNDWKKEATCHKCGLRGHISPDGKADSNTKEVNHYVRGSLYASLEVQAQEYRDAADKKNVAIFVDNGSSLNGISEELAQVLDLEIQEAVDNMMEVDLGLASLFGALDAPRK</sequence>
<feature type="compositionally biased region" description="Basic and acidic residues" evidence="2">
    <location>
        <begin position="239"/>
        <end position="259"/>
    </location>
</feature>
<evidence type="ECO:0000313" key="7">
    <source>
        <dbReference type="Proteomes" id="UP000774804"/>
    </source>
</evidence>
<feature type="coiled-coil region" evidence="1">
    <location>
        <begin position="40"/>
        <end position="67"/>
    </location>
</feature>
<dbReference type="EMBL" id="RCML01000413">
    <property type="protein sequence ID" value="KAG2977802.1"/>
    <property type="molecule type" value="Genomic_DNA"/>
</dbReference>
<comment type="caution">
    <text evidence="4">The sequence shown here is derived from an EMBL/GenBank/DDBJ whole genome shotgun (WGS) entry which is preliminary data.</text>
</comment>
<evidence type="ECO:0000313" key="5">
    <source>
        <dbReference type="EMBL" id="KAG2926572.1"/>
    </source>
</evidence>
<dbReference type="AlphaFoldDB" id="A0A8T1C025"/>
<feature type="domain" description="Retrotransposon gag" evidence="3">
    <location>
        <begin position="139"/>
        <end position="210"/>
    </location>
</feature>
<dbReference type="Proteomes" id="UP000736787">
    <property type="component" value="Unassembled WGS sequence"/>
</dbReference>
<dbReference type="VEuPathDB" id="FungiDB:PC110_g575"/>
<dbReference type="InterPro" id="IPR005162">
    <property type="entry name" value="Retrotrans_gag_dom"/>
</dbReference>
<protein>
    <recommendedName>
        <fullName evidence="3">Retrotransposon gag domain-containing protein</fullName>
    </recommendedName>
</protein>
<evidence type="ECO:0000313" key="4">
    <source>
        <dbReference type="EMBL" id="KAG2909849.1"/>
    </source>
</evidence>
<keyword evidence="1" id="KW-0175">Coiled coil</keyword>
<dbReference type="PANTHER" id="PTHR15503">
    <property type="entry name" value="LDOC1 RELATED"/>
    <property type="match status" value="1"/>
</dbReference>
<evidence type="ECO:0000256" key="1">
    <source>
        <dbReference type="SAM" id="Coils"/>
    </source>
</evidence>
<dbReference type="Pfam" id="PF03732">
    <property type="entry name" value="Retrotrans_gag"/>
    <property type="match status" value="1"/>
</dbReference>